<keyword evidence="2" id="KW-1185">Reference proteome</keyword>
<organism evidence="1 2">
    <name type="scientific">Deinococcus roseus</name>
    <dbReference type="NCBI Taxonomy" id="392414"/>
    <lineage>
        <taxon>Bacteria</taxon>
        <taxon>Thermotogati</taxon>
        <taxon>Deinococcota</taxon>
        <taxon>Deinococci</taxon>
        <taxon>Deinococcales</taxon>
        <taxon>Deinococcaceae</taxon>
        <taxon>Deinococcus</taxon>
    </lineage>
</organism>
<accession>A0ABQ2CW79</accession>
<protein>
    <submittedName>
        <fullName evidence="1">Uncharacterized protein</fullName>
    </submittedName>
</protein>
<evidence type="ECO:0000313" key="2">
    <source>
        <dbReference type="Proteomes" id="UP000632222"/>
    </source>
</evidence>
<dbReference type="EMBL" id="BMOD01000002">
    <property type="protein sequence ID" value="GGJ22912.1"/>
    <property type="molecule type" value="Genomic_DNA"/>
</dbReference>
<name>A0ABQ2CW79_9DEIO</name>
<reference evidence="2" key="1">
    <citation type="journal article" date="2019" name="Int. J. Syst. Evol. Microbiol.">
        <title>The Global Catalogue of Microorganisms (GCM) 10K type strain sequencing project: providing services to taxonomists for standard genome sequencing and annotation.</title>
        <authorList>
            <consortium name="The Broad Institute Genomics Platform"/>
            <consortium name="The Broad Institute Genome Sequencing Center for Infectious Disease"/>
            <person name="Wu L."/>
            <person name="Ma J."/>
        </authorList>
    </citation>
    <scope>NUCLEOTIDE SEQUENCE [LARGE SCALE GENOMIC DNA]</scope>
    <source>
        <strain evidence="2">JCM 14370</strain>
    </source>
</reference>
<sequence length="56" mass="5960">MCCSSLKQKKKALDPLHGQSDGWVGCLLERENGNKKAEVLKPSGLDCSTKVGGEGK</sequence>
<gene>
    <name evidence="1" type="ORF">GCM10008938_06410</name>
</gene>
<comment type="caution">
    <text evidence="1">The sequence shown here is derived from an EMBL/GenBank/DDBJ whole genome shotgun (WGS) entry which is preliminary data.</text>
</comment>
<proteinExistence type="predicted"/>
<evidence type="ECO:0000313" key="1">
    <source>
        <dbReference type="EMBL" id="GGJ22912.1"/>
    </source>
</evidence>
<dbReference type="Proteomes" id="UP000632222">
    <property type="component" value="Unassembled WGS sequence"/>
</dbReference>